<feature type="domain" description="Glycoside hydrolase family 31 TIM barrel" evidence="11">
    <location>
        <begin position="254"/>
        <end position="610"/>
    </location>
</feature>
<evidence type="ECO:0000313" key="15">
    <source>
        <dbReference type="Proteomes" id="UP001149090"/>
    </source>
</evidence>
<evidence type="ECO:0000256" key="6">
    <source>
        <dbReference type="ARBA" id="ARBA00023180"/>
    </source>
</evidence>
<reference evidence="14" key="1">
    <citation type="submission" date="2022-10" db="EMBL/GenBank/DDBJ databases">
        <title>Novel sulphate-reducing endosymbionts in the free-living metamonad Anaeramoeba.</title>
        <authorList>
            <person name="Jerlstrom-Hultqvist J."/>
            <person name="Cepicka I."/>
            <person name="Gallot-Lavallee L."/>
            <person name="Salas-Leiva D."/>
            <person name="Curtis B.A."/>
            <person name="Zahonova K."/>
            <person name="Pipaliya S."/>
            <person name="Dacks J."/>
            <person name="Roger A.J."/>
        </authorList>
    </citation>
    <scope>NUCLEOTIDE SEQUENCE</scope>
    <source>
        <strain evidence="14">BMAN</strain>
    </source>
</reference>
<dbReference type="InterPro" id="IPR013780">
    <property type="entry name" value="Glyco_hydro_b"/>
</dbReference>
<dbReference type="InterPro" id="IPR048395">
    <property type="entry name" value="Glyco_hydro_31_C"/>
</dbReference>
<gene>
    <name evidence="14" type="ORF">M0811_04148</name>
</gene>
<evidence type="ECO:0000256" key="1">
    <source>
        <dbReference type="ARBA" id="ARBA00001657"/>
    </source>
</evidence>
<dbReference type="Proteomes" id="UP001149090">
    <property type="component" value="Unassembled WGS sequence"/>
</dbReference>
<keyword evidence="5 9" id="KW-0378">Hydrolase</keyword>
<dbReference type="InterPro" id="IPR025887">
    <property type="entry name" value="Glyco_hydro_31_N_dom"/>
</dbReference>
<dbReference type="Pfam" id="PF21365">
    <property type="entry name" value="Glyco_hydro_31_3rd"/>
    <property type="match status" value="1"/>
</dbReference>
<dbReference type="Gene3D" id="2.60.40.1760">
    <property type="entry name" value="glycosyl hydrolase (family 31)"/>
    <property type="match status" value="1"/>
</dbReference>
<dbReference type="CDD" id="cd06602">
    <property type="entry name" value="GH31_MGAM_SI_GAA"/>
    <property type="match status" value="1"/>
</dbReference>
<evidence type="ECO:0000256" key="5">
    <source>
        <dbReference type="ARBA" id="ARBA00022801"/>
    </source>
</evidence>
<evidence type="ECO:0000313" key="14">
    <source>
        <dbReference type="EMBL" id="KAJ5079835.1"/>
    </source>
</evidence>
<evidence type="ECO:0000256" key="7">
    <source>
        <dbReference type="ARBA" id="ARBA00023295"/>
    </source>
</evidence>
<dbReference type="SUPFAM" id="SSF74650">
    <property type="entry name" value="Galactose mutarotase-like"/>
    <property type="match status" value="1"/>
</dbReference>
<dbReference type="InterPro" id="IPR030459">
    <property type="entry name" value="Glyco_hydro_31_CS"/>
</dbReference>
<dbReference type="GO" id="GO:0030246">
    <property type="term" value="F:carbohydrate binding"/>
    <property type="evidence" value="ECO:0007669"/>
    <property type="project" value="InterPro"/>
</dbReference>
<feature type="chain" id="PRO_5040371849" description="alpha-glucosidase" evidence="10">
    <location>
        <begin position="20"/>
        <end position="844"/>
    </location>
</feature>
<dbReference type="EMBL" id="JAPDFW010000022">
    <property type="protein sequence ID" value="KAJ5079835.1"/>
    <property type="molecule type" value="Genomic_DNA"/>
</dbReference>
<evidence type="ECO:0000256" key="9">
    <source>
        <dbReference type="RuleBase" id="RU361185"/>
    </source>
</evidence>
<dbReference type="InterPro" id="IPR011013">
    <property type="entry name" value="Gal_mutarotase_sf_dom"/>
</dbReference>
<dbReference type="InterPro" id="IPR030458">
    <property type="entry name" value="Glyco_hydro_31_AS"/>
</dbReference>
<name>A0A9Q0LYX5_ANAIG</name>
<sequence length="844" mass="96536">MKKFIAFIGLLFLIYNSFADESTYYPGYSLSNVQQNSGGFTGDLTMISPGPYGDDIPNLSLNVEYQTETRVRIKIYDPNNARWEVPKIKLIQIKSNLNQIKLNQIKLNQRELNNEVLFNTTPPDTHDYNGLIFENLYIEINSKTAKNPNIYGLGERIYDFKLNTSNHTYVMFTKDNGNEEDVNLYGVHPFYIELREETHLFHGVFILNSNAMDVTLNPDHLTYRTIGGILDIYIFTGVSIDDVISQYTDLVGKPPMIPYFALGFHQCRWGYKDLDVCKTVVEQYKAHQLPLDTFWMDIDYMDEHKDFTFDPVNYPQEEVKEFVEQLHEDNQHYVIILDPGIKVEEGYAPYDDGISDGIFIISADTKLPYTAPVWPGECNFPDFTNPKTYSYWSKFIQQIFDEGIILDGLWVDMNELVTFDSSEELSESSESKKVERDSINLPYVPGGVNLNYRTVNLSAIHNTSIAFNLHSMYGFMEAKATASILTETKKTRIFVISRSTYAGHGHHAFHWLGDNYSTYKSMATSIQGILNMNMFGIPLVGADICGFSGNTTAELCARWIELGSFYPFSRDHNSIGMKSQELYALGDQVTNISRNVLLNRYSLIPYYYTLFYYSHEIGTPIWRALVYDFPEDPNTYSIDKQFLVGNALLVTPVLEEGATSVEGYFPNSDWYDYWSGEKILTKNSTLTFGKNLTLDAPLDKINVAIRGGYIIPKQEPALTTAESRNNSFELLAAIDSETGSASGKLFFDDGISLDTSQNSSSLIFELTYFSGFSYFETYILESNYDLLNHVLLDKMTFYGVDNITTLWVNNIKYPFEYDSTLKVLRIKGLNLSLNERFQIIWKTN</sequence>
<keyword evidence="4 10" id="KW-0732">Signal</keyword>
<comment type="catalytic activity">
    <reaction evidence="1">
        <text>Hydrolysis of terminal, non-reducing (1-&gt;4)-linked alpha-D-glucose residues with release of alpha-D-glucose.</text>
        <dbReference type="EC" id="3.2.1.20"/>
    </reaction>
</comment>
<dbReference type="PANTHER" id="PTHR22762:SF133">
    <property type="entry name" value="P-TYPE DOMAIN-CONTAINING PROTEIN"/>
    <property type="match status" value="1"/>
</dbReference>
<accession>A0A9Q0LYX5</accession>
<comment type="similarity">
    <text evidence="2 9">Belongs to the glycosyl hydrolase 31 family.</text>
</comment>
<evidence type="ECO:0000256" key="4">
    <source>
        <dbReference type="ARBA" id="ARBA00022729"/>
    </source>
</evidence>
<dbReference type="PANTHER" id="PTHR22762">
    <property type="entry name" value="ALPHA-GLUCOSIDASE"/>
    <property type="match status" value="1"/>
</dbReference>
<dbReference type="PROSITE" id="PS00129">
    <property type="entry name" value="GLYCOSYL_HYDROL_F31_1"/>
    <property type="match status" value="1"/>
</dbReference>
<evidence type="ECO:0000259" key="12">
    <source>
        <dbReference type="Pfam" id="PF13802"/>
    </source>
</evidence>
<evidence type="ECO:0000256" key="2">
    <source>
        <dbReference type="ARBA" id="ARBA00007806"/>
    </source>
</evidence>
<feature type="signal peptide" evidence="10">
    <location>
        <begin position="1"/>
        <end position="19"/>
    </location>
</feature>
<dbReference type="PROSITE" id="PS00707">
    <property type="entry name" value="GLYCOSYL_HYDROL_F31_2"/>
    <property type="match status" value="1"/>
</dbReference>
<keyword evidence="6" id="KW-0325">Glycoprotein</keyword>
<proteinExistence type="inferred from homology"/>
<dbReference type="OMA" id="NYTASPF"/>
<dbReference type="SUPFAM" id="SSF51445">
    <property type="entry name" value="(Trans)glycosidases"/>
    <property type="match status" value="1"/>
</dbReference>
<evidence type="ECO:0000256" key="3">
    <source>
        <dbReference type="ARBA" id="ARBA00012741"/>
    </source>
</evidence>
<dbReference type="Gene3D" id="2.60.40.1180">
    <property type="entry name" value="Golgi alpha-mannosidase II"/>
    <property type="match status" value="2"/>
</dbReference>
<dbReference type="AlphaFoldDB" id="A0A9Q0LYX5"/>
<feature type="domain" description="Glycosyl hydrolase family 31 C-terminal" evidence="13">
    <location>
        <begin position="618"/>
        <end position="711"/>
    </location>
</feature>
<dbReference type="InterPro" id="IPR000322">
    <property type="entry name" value="Glyco_hydro_31_TIM"/>
</dbReference>
<dbReference type="GO" id="GO:0090599">
    <property type="term" value="F:alpha-glucosidase activity"/>
    <property type="evidence" value="ECO:0007669"/>
    <property type="project" value="UniProtKB-ARBA"/>
</dbReference>
<dbReference type="OrthoDB" id="5839090at2759"/>
<dbReference type="CDD" id="cd14752">
    <property type="entry name" value="GH31_N"/>
    <property type="match status" value="1"/>
</dbReference>
<comment type="caution">
    <text evidence="14">The sequence shown here is derived from an EMBL/GenBank/DDBJ whole genome shotgun (WGS) entry which is preliminary data.</text>
</comment>
<dbReference type="SUPFAM" id="SSF51011">
    <property type="entry name" value="Glycosyl hydrolase domain"/>
    <property type="match status" value="1"/>
</dbReference>
<dbReference type="GO" id="GO:0005975">
    <property type="term" value="P:carbohydrate metabolic process"/>
    <property type="evidence" value="ECO:0007669"/>
    <property type="project" value="InterPro"/>
</dbReference>
<organism evidence="14 15">
    <name type="scientific">Anaeramoeba ignava</name>
    <name type="common">Anaerobic marine amoeba</name>
    <dbReference type="NCBI Taxonomy" id="1746090"/>
    <lineage>
        <taxon>Eukaryota</taxon>
        <taxon>Metamonada</taxon>
        <taxon>Anaeramoebidae</taxon>
        <taxon>Anaeramoeba</taxon>
    </lineage>
</organism>
<dbReference type="InterPro" id="IPR017853">
    <property type="entry name" value="GH"/>
</dbReference>
<evidence type="ECO:0000256" key="10">
    <source>
        <dbReference type="SAM" id="SignalP"/>
    </source>
</evidence>
<keyword evidence="7 9" id="KW-0326">Glycosidase</keyword>
<keyword evidence="15" id="KW-1185">Reference proteome</keyword>
<dbReference type="Gene3D" id="3.20.20.80">
    <property type="entry name" value="Glycosidases"/>
    <property type="match status" value="1"/>
</dbReference>
<evidence type="ECO:0000256" key="8">
    <source>
        <dbReference type="ARBA" id="ARBA00041343"/>
    </source>
</evidence>
<feature type="domain" description="Glycoside hydrolase family 31 N-terminal" evidence="12">
    <location>
        <begin position="87"/>
        <end position="212"/>
    </location>
</feature>
<dbReference type="EC" id="3.2.1.20" evidence="3"/>
<protein>
    <recommendedName>
        <fullName evidence="3">alpha-glucosidase</fullName>
        <ecNumber evidence="3">3.2.1.20</ecNumber>
    </recommendedName>
    <alternativeName>
        <fullName evidence="8">Maltase</fullName>
    </alternativeName>
</protein>
<dbReference type="Pfam" id="PF01055">
    <property type="entry name" value="Glyco_hydro_31_2nd"/>
    <property type="match status" value="1"/>
</dbReference>
<dbReference type="FunFam" id="2.60.40.1180:FF:000001">
    <property type="entry name" value="Maltase-glucoamylase, intestinal"/>
    <property type="match status" value="1"/>
</dbReference>
<evidence type="ECO:0000259" key="13">
    <source>
        <dbReference type="Pfam" id="PF21365"/>
    </source>
</evidence>
<evidence type="ECO:0000259" key="11">
    <source>
        <dbReference type="Pfam" id="PF01055"/>
    </source>
</evidence>
<dbReference type="Pfam" id="PF13802">
    <property type="entry name" value="Gal_mutarotas_2"/>
    <property type="match status" value="1"/>
</dbReference>